<gene>
    <name evidence="1" type="ORF">CN357_27755</name>
</gene>
<accession>A0A9X6VUI5</accession>
<feature type="non-terminal residue" evidence="1">
    <location>
        <position position="26"/>
    </location>
</feature>
<proteinExistence type="predicted"/>
<protein>
    <submittedName>
        <fullName evidence="1">Uncharacterized protein</fullName>
    </submittedName>
</protein>
<dbReference type="EMBL" id="NTSO01000022">
    <property type="protein sequence ID" value="PFF43870.1"/>
    <property type="molecule type" value="Genomic_DNA"/>
</dbReference>
<evidence type="ECO:0000313" key="1">
    <source>
        <dbReference type="EMBL" id="PFF43870.1"/>
    </source>
</evidence>
<organism evidence="1 2">
    <name type="scientific">Bacillus cereus</name>
    <dbReference type="NCBI Taxonomy" id="1396"/>
    <lineage>
        <taxon>Bacteria</taxon>
        <taxon>Bacillati</taxon>
        <taxon>Bacillota</taxon>
        <taxon>Bacilli</taxon>
        <taxon>Bacillales</taxon>
        <taxon>Bacillaceae</taxon>
        <taxon>Bacillus</taxon>
        <taxon>Bacillus cereus group</taxon>
    </lineage>
</organism>
<dbReference type="AlphaFoldDB" id="A0A9X6VUI5"/>
<comment type="caution">
    <text evidence="1">The sequence shown here is derived from an EMBL/GenBank/DDBJ whole genome shotgun (WGS) entry which is preliminary data.</text>
</comment>
<reference evidence="1 2" key="1">
    <citation type="submission" date="2017-09" db="EMBL/GenBank/DDBJ databases">
        <title>Large-scale bioinformatics analysis of Bacillus genomes uncovers conserved roles of natural products in bacterial physiology.</title>
        <authorList>
            <consortium name="Agbiome Team Llc"/>
            <person name="Bleich R.M."/>
            <person name="Kirk G.J."/>
            <person name="Santa Maria K.C."/>
            <person name="Allen S.E."/>
            <person name="Farag S."/>
            <person name="Shank E.A."/>
            <person name="Bowers A."/>
        </authorList>
    </citation>
    <scope>NUCLEOTIDE SEQUENCE [LARGE SCALE GENOMIC DNA]</scope>
    <source>
        <strain evidence="1 2">AFS020204</strain>
    </source>
</reference>
<evidence type="ECO:0000313" key="2">
    <source>
        <dbReference type="Proteomes" id="UP000220210"/>
    </source>
</evidence>
<sequence length="26" mass="3010">MGDFSNISAQLELYQRFSEYIGATRI</sequence>
<name>A0A9X6VUI5_BACCE</name>
<dbReference type="Proteomes" id="UP000220210">
    <property type="component" value="Unassembled WGS sequence"/>
</dbReference>